<dbReference type="EMBL" id="JAWRVE010000074">
    <property type="protein sequence ID" value="KAL1863096.1"/>
    <property type="molecule type" value="Genomic_DNA"/>
</dbReference>
<sequence length="137" mass="14981">MCHAKSAPSSSIRDAPATIGQQMLTGGRSPVEAGDVELVEMNRAVNGRRATRGADQPARSMCVLTENCKWCSPSAQDDSDNLTSARPRQEESHPTNAVEALQQCLATLDREREGAEKRRVRFLALMARFLDRDGQAP</sequence>
<dbReference type="Proteomes" id="UP001583177">
    <property type="component" value="Unassembled WGS sequence"/>
</dbReference>
<evidence type="ECO:0000256" key="1">
    <source>
        <dbReference type="SAM" id="MobiDB-lite"/>
    </source>
</evidence>
<protein>
    <submittedName>
        <fullName evidence="2">Uncharacterized protein</fullName>
    </submittedName>
</protein>
<proteinExistence type="predicted"/>
<name>A0ABR3WJD6_9PEZI</name>
<evidence type="ECO:0000313" key="2">
    <source>
        <dbReference type="EMBL" id="KAL1863096.1"/>
    </source>
</evidence>
<reference evidence="2 3" key="1">
    <citation type="journal article" date="2024" name="IMA Fungus">
        <title>IMA Genome - F19 : A genome assembly and annotation guide to empower mycologists, including annotated draft genome sequences of Ceratocystis pirilliformis, Diaporthe australafricana, Fusarium ophioides, Paecilomyces lecythidis, and Sporothrix stenoceras.</title>
        <authorList>
            <person name="Aylward J."/>
            <person name="Wilson A.M."/>
            <person name="Visagie C.M."/>
            <person name="Spraker J."/>
            <person name="Barnes I."/>
            <person name="Buitendag C."/>
            <person name="Ceriani C."/>
            <person name="Del Mar Angel L."/>
            <person name="du Plessis D."/>
            <person name="Fuchs T."/>
            <person name="Gasser K."/>
            <person name="Kramer D."/>
            <person name="Li W."/>
            <person name="Munsamy K."/>
            <person name="Piso A."/>
            <person name="Price J.L."/>
            <person name="Sonnekus B."/>
            <person name="Thomas C."/>
            <person name="van der Nest A."/>
            <person name="van Dijk A."/>
            <person name="van Heerden A."/>
            <person name="van Vuuren N."/>
            <person name="Yilmaz N."/>
            <person name="Duong T.A."/>
            <person name="van der Merwe N.A."/>
            <person name="Wingfield M.J."/>
            <person name="Wingfield B.D."/>
        </authorList>
    </citation>
    <scope>NUCLEOTIDE SEQUENCE [LARGE SCALE GENOMIC DNA]</scope>
    <source>
        <strain evidence="2 3">CMW 18300</strain>
    </source>
</reference>
<feature type="region of interest" description="Disordered" evidence="1">
    <location>
        <begin position="72"/>
        <end position="97"/>
    </location>
</feature>
<organism evidence="2 3">
    <name type="scientific">Diaporthe australafricana</name>
    <dbReference type="NCBI Taxonomy" id="127596"/>
    <lineage>
        <taxon>Eukaryota</taxon>
        <taxon>Fungi</taxon>
        <taxon>Dikarya</taxon>
        <taxon>Ascomycota</taxon>
        <taxon>Pezizomycotina</taxon>
        <taxon>Sordariomycetes</taxon>
        <taxon>Sordariomycetidae</taxon>
        <taxon>Diaporthales</taxon>
        <taxon>Diaporthaceae</taxon>
        <taxon>Diaporthe</taxon>
    </lineage>
</organism>
<keyword evidence="3" id="KW-1185">Reference proteome</keyword>
<gene>
    <name evidence="2" type="ORF">Daus18300_008088</name>
</gene>
<accession>A0ABR3WJD6</accession>
<evidence type="ECO:0000313" key="3">
    <source>
        <dbReference type="Proteomes" id="UP001583177"/>
    </source>
</evidence>
<feature type="compositionally biased region" description="Polar residues" evidence="1">
    <location>
        <begin position="73"/>
        <end position="86"/>
    </location>
</feature>
<comment type="caution">
    <text evidence="2">The sequence shown here is derived from an EMBL/GenBank/DDBJ whole genome shotgun (WGS) entry which is preliminary data.</text>
</comment>